<dbReference type="RefSeq" id="WP_077197726.1">
    <property type="nucleotide sequence ID" value="NZ_LBFC01000002.1"/>
</dbReference>
<organism evidence="10 11">
    <name type="scientific">Thermosipho affectus</name>
    <dbReference type="NCBI Taxonomy" id="660294"/>
    <lineage>
        <taxon>Bacteria</taxon>
        <taxon>Thermotogati</taxon>
        <taxon>Thermotogota</taxon>
        <taxon>Thermotogae</taxon>
        <taxon>Thermotogales</taxon>
        <taxon>Fervidobacteriaceae</taxon>
        <taxon>Thermosipho</taxon>
    </lineage>
</organism>
<evidence type="ECO:0000256" key="6">
    <source>
        <dbReference type="ARBA" id="ARBA00022884"/>
    </source>
</evidence>
<evidence type="ECO:0000256" key="7">
    <source>
        <dbReference type="ARBA" id="ARBA00023118"/>
    </source>
</evidence>
<evidence type="ECO:0000313" key="11">
    <source>
        <dbReference type="Proteomes" id="UP000242616"/>
    </source>
</evidence>
<accession>A0ABX3IL70</accession>
<evidence type="ECO:0000256" key="8">
    <source>
        <dbReference type="ARBA" id="ARBA00033183"/>
    </source>
</evidence>
<protein>
    <recommendedName>
        <fullName evidence="2">CRISPR system Cms endoribonuclease Csm3</fullName>
    </recommendedName>
    <alternativeName>
        <fullName evidence="8">CRISPR type III A-associated RAMP protein Csm3</fullName>
    </alternativeName>
</protein>
<reference evidence="10 11" key="1">
    <citation type="submission" date="2015-06" db="EMBL/GenBank/DDBJ databases">
        <title>Genome sequencing of Thermotogales isolates from hydrothermal vents.</title>
        <authorList>
            <person name="Haverkamp T.H."/>
            <person name="Kublanov I.V."/>
            <person name="Nesbo C.L."/>
        </authorList>
    </citation>
    <scope>NUCLEOTIDE SEQUENCE [LARGE SCALE GENOMIC DNA]</scope>
    <source>
        <strain evidence="11">ik275mar</strain>
    </source>
</reference>
<comment type="caution">
    <text evidence="10">The sequence shown here is derived from an EMBL/GenBank/DDBJ whole genome shotgun (WGS) entry which is preliminary data.</text>
</comment>
<evidence type="ECO:0000259" key="9">
    <source>
        <dbReference type="Pfam" id="PF03787"/>
    </source>
</evidence>
<keyword evidence="5" id="KW-0378">Hydrolase</keyword>
<keyword evidence="7" id="KW-0051">Antiviral defense</keyword>
<evidence type="ECO:0000256" key="4">
    <source>
        <dbReference type="ARBA" id="ARBA00022759"/>
    </source>
</evidence>
<evidence type="ECO:0000256" key="5">
    <source>
        <dbReference type="ARBA" id="ARBA00022801"/>
    </source>
</evidence>
<evidence type="ECO:0000256" key="1">
    <source>
        <dbReference type="ARBA" id="ARBA00006342"/>
    </source>
</evidence>
<feature type="domain" description="CRISPR type III-associated protein" evidence="9">
    <location>
        <begin position="16"/>
        <end position="222"/>
    </location>
</feature>
<name>A0ABX3IL70_9BACT</name>
<keyword evidence="6" id="KW-0694">RNA-binding</keyword>
<keyword evidence="3" id="KW-0540">Nuclease</keyword>
<evidence type="ECO:0000256" key="2">
    <source>
        <dbReference type="ARBA" id="ARBA00022150"/>
    </source>
</evidence>
<sequence length="263" mass="30313">MERINFKGKFIVKAELVLLTGLHIGGQDNTIEIGGIDNPVIKDERGIPYIPGTSLKGKLRTLMEYYHEKIDENKLVWVKKGEIKIHMCDDKDCPVCNLFGRNHGKHTFVNDENKMFENLMPTRLIVRDAKLIQESITDEMRNNLDTSYTEVKHENTIDRITSSANPRQNERVPAGARFKVEFVINVYNDEKVKYLKELITAMKLLEDDYLGGSGSRGYGKVKFENISISFRDKGFYLGISDEKELKKLNDTTEKIDWESMKIE</sequence>
<dbReference type="NCBIfam" id="TIGR02582">
    <property type="entry name" value="cas7_TM1809"/>
    <property type="match status" value="1"/>
</dbReference>
<keyword evidence="11" id="KW-1185">Reference proteome</keyword>
<comment type="similarity">
    <text evidence="1">Belongs to the CRISPR-associated Csm3 family.</text>
</comment>
<gene>
    <name evidence="10" type="ORF">XJ44_00575</name>
</gene>
<dbReference type="InterPro" id="IPR005537">
    <property type="entry name" value="RAMP_III_fam"/>
</dbReference>
<evidence type="ECO:0000256" key="3">
    <source>
        <dbReference type="ARBA" id="ARBA00022722"/>
    </source>
</evidence>
<dbReference type="Proteomes" id="UP000242616">
    <property type="component" value="Unassembled WGS sequence"/>
</dbReference>
<keyword evidence="4" id="KW-0255">Endonuclease</keyword>
<dbReference type="InterPro" id="IPR013412">
    <property type="entry name" value="CRISPR-assoc_RAMP_Csm3"/>
</dbReference>
<dbReference type="EMBL" id="LBFC01000002">
    <property type="protein sequence ID" value="ONN28073.1"/>
    <property type="molecule type" value="Genomic_DNA"/>
</dbReference>
<dbReference type="PANTHER" id="PTHR35579:SF3">
    <property type="entry name" value="CRISPR SYSTEM CMS ENDORIBONUCLEASE CSM3"/>
    <property type="match status" value="1"/>
</dbReference>
<proteinExistence type="inferred from homology"/>
<dbReference type="InterPro" id="IPR052216">
    <property type="entry name" value="CRISPR_Csm3_endoribonuclease"/>
</dbReference>
<dbReference type="PANTHER" id="PTHR35579">
    <property type="entry name" value="CRISPR SYSTEM CMS ENDORIBONUCLEASE CSM3"/>
    <property type="match status" value="1"/>
</dbReference>
<evidence type="ECO:0000313" key="10">
    <source>
        <dbReference type="EMBL" id="ONN28073.1"/>
    </source>
</evidence>
<dbReference type="Pfam" id="PF03787">
    <property type="entry name" value="RAMPs"/>
    <property type="match status" value="1"/>
</dbReference>